<sequence>MYNEFGGTLSNLALAKHRKSRAINAENPRGEKGKGGMAASDLGPSRKGSPCLRDIASGQTVTLAEIEGPGAINHIWITVDAKTTDADCFVLRDLVLRMYWDDEEEPSVESPLGDFFCCGFGRECNVNSMPIAVVPSRGLNCYFQMPFRKKARITLENQHANPIPAFFYQVDYCLYDEGLPEDIAYFHAQWRREKITQLKKDYVILDNVKGKGHYVGTYMALTTLERYWWGEGEVKFYIDGDEEYPTICGTGTEDYFGGSWSFAKQVDGKTVEQNYCTPYLGYPYYSSHDELIHNFYHNDDCMPMRGFYRWHIQDPICFDEDLKVTIQQIGVGYRGFFERQDDVASVAYWYQAEPHNSFPELPGKEDRWPR</sequence>
<dbReference type="Proteomes" id="UP000290106">
    <property type="component" value="Unassembled WGS sequence"/>
</dbReference>
<evidence type="ECO:0000313" key="3">
    <source>
        <dbReference type="Proteomes" id="UP000290106"/>
    </source>
</evidence>
<dbReference type="Pfam" id="PF11175">
    <property type="entry name" value="DUF2961"/>
    <property type="match status" value="1"/>
</dbReference>
<dbReference type="Gene3D" id="2.60.120.1390">
    <property type="match status" value="1"/>
</dbReference>
<name>A0A4Q1REF3_9FIRM</name>
<dbReference type="InterPro" id="IPR021345">
    <property type="entry name" value="DUF2961"/>
</dbReference>
<reference evidence="2 3" key="1">
    <citation type="submission" date="2019-01" db="EMBL/GenBank/DDBJ databases">
        <title>Blautia sp. nov. KGMB01111 isolated human feces.</title>
        <authorList>
            <person name="Park J.-E."/>
            <person name="Kim J.-S."/>
            <person name="Park S.-H."/>
        </authorList>
    </citation>
    <scope>NUCLEOTIDE SEQUENCE [LARGE SCALE GENOMIC DNA]</scope>
    <source>
        <strain evidence="2 3">KGMB01111</strain>
    </source>
</reference>
<evidence type="ECO:0000313" key="2">
    <source>
        <dbReference type="EMBL" id="RXS73966.1"/>
    </source>
</evidence>
<proteinExistence type="predicted"/>
<gene>
    <name evidence="2" type="ORF">ETP43_00990</name>
</gene>
<dbReference type="RefSeq" id="WP_022400445.1">
    <property type="nucleotide sequence ID" value="NZ_JBGKFY010000001.1"/>
</dbReference>
<comment type="caution">
    <text evidence="2">The sequence shown here is derived from an EMBL/GenBank/DDBJ whole genome shotgun (WGS) entry which is preliminary data.</text>
</comment>
<dbReference type="OrthoDB" id="2518538at2"/>
<dbReference type="AlphaFoldDB" id="A0A4Q1REF3"/>
<dbReference type="EMBL" id="SDKC01000001">
    <property type="protein sequence ID" value="RXS73966.1"/>
    <property type="molecule type" value="Genomic_DNA"/>
</dbReference>
<evidence type="ECO:0000256" key="1">
    <source>
        <dbReference type="SAM" id="MobiDB-lite"/>
    </source>
</evidence>
<organism evidence="2 3">
    <name type="scientific">Blautia faecicola</name>
    <dbReference type="NCBI Taxonomy" id="2509240"/>
    <lineage>
        <taxon>Bacteria</taxon>
        <taxon>Bacillati</taxon>
        <taxon>Bacillota</taxon>
        <taxon>Clostridia</taxon>
        <taxon>Lachnospirales</taxon>
        <taxon>Lachnospiraceae</taxon>
        <taxon>Blautia</taxon>
    </lineage>
</organism>
<keyword evidence="3" id="KW-1185">Reference proteome</keyword>
<accession>A0A4Q1REF3</accession>
<feature type="region of interest" description="Disordered" evidence="1">
    <location>
        <begin position="21"/>
        <end position="46"/>
    </location>
</feature>
<protein>
    <submittedName>
        <fullName evidence="2">DUF2961 domain-containing protein</fullName>
    </submittedName>
</protein>